<keyword evidence="10" id="KW-0812">Transmembrane</keyword>
<organism evidence="11 12">
    <name type="scientific">Daucus carota subsp. sativus</name>
    <name type="common">Carrot</name>
    <dbReference type="NCBI Taxonomy" id="79200"/>
    <lineage>
        <taxon>Eukaryota</taxon>
        <taxon>Viridiplantae</taxon>
        <taxon>Streptophyta</taxon>
        <taxon>Embryophyta</taxon>
        <taxon>Tracheophyta</taxon>
        <taxon>Spermatophyta</taxon>
        <taxon>Magnoliopsida</taxon>
        <taxon>eudicotyledons</taxon>
        <taxon>Gunneridae</taxon>
        <taxon>Pentapetalae</taxon>
        <taxon>asterids</taxon>
        <taxon>campanulids</taxon>
        <taxon>Apiales</taxon>
        <taxon>Apiaceae</taxon>
        <taxon>Apioideae</taxon>
        <taxon>Scandiceae</taxon>
        <taxon>Daucinae</taxon>
        <taxon>Daucus</taxon>
        <taxon>Daucus sect. Daucus</taxon>
    </lineage>
</organism>
<feature type="region of interest" description="Disordered" evidence="9">
    <location>
        <begin position="938"/>
        <end position="1246"/>
    </location>
</feature>
<dbReference type="RefSeq" id="YP_011069408.1">
    <property type="nucleotide sequence ID" value="NC_087060.1"/>
</dbReference>
<keyword evidence="12" id="KW-1185">Reference proteome</keyword>
<evidence type="ECO:0000313" key="11">
    <source>
        <dbReference type="EMBL" id="WOH16692.1"/>
    </source>
</evidence>
<evidence type="ECO:0000256" key="6">
    <source>
        <dbReference type="ARBA" id="ARBA00023125"/>
    </source>
</evidence>
<feature type="compositionally biased region" description="Low complexity" evidence="9">
    <location>
        <begin position="1180"/>
        <end position="1200"/>
    </location>
</feature>
<dbReference type="GO" id="GO:0000166">
    <property type="term" value="F:nucleotide binding"/>
    <property type="evidence" value="ECO:0007669"/>
    <property type="project" value="InterPro"/>
</dbReference>
<dbReference type="InterPro" id="IPR036397">
    <property type="entry name" value="RNaseH_sf"/>
</dbReference>
<reference evidence="11" key="1">
    <citation type="journal article" date="2016" name="Nat. Genet.">
        <title>A high-quality carrot genome assembly provides new insights into carotenoid accumulation and asterid genome evolution.</title>
        <authorList>
            <person name="Iorizzo M."/>
            <person name="Ellison S."/>
            <person name="Senalik D."/>
            <person name="Zeng P."/>
            <person name="Satapoomin P."/>
            <person name="Huang J."/>
            <person name="Bowman M."/>
            <person name="Iovene M."/>
            <person name="Sanseverino W."/>
            <person name="Cavagnaro P."/>
            <person name="Yildiz M."/>
            <person name="Macko-Podgorni A."/>
            <person name="Moranska E."/>
            <person name="Grzebelus E."/>
            <person name="Grzebelus D."/>
            <person name="Ashrafi H."/>
            <person name="Zheng Z."/>
            <person name="Cheng S."/>
            <person name="Spooner D."/>
            <person name="Van Deynze A."/>
            <person name="Simon P."/>
        </authorList>
    </citation>
    <scope>NUCLEOTIDE SEQUENCE</scope>
    <source>
        <tissue evidence="11">Leaf</tissue>
    </source>
</reference>
<comment type="similarity">
    <text evidence="1 8">Belongs to the DNA polymerase type-B family.</text>
</comment>
<evidence type="ECO:0000313" key="12">
    <source>
        <dbReference type="Proteomes" id="UP000077755"/>
    </source>
</evidence>
<evidence type="ECO:0000256" key="4">
    <source>
        <dbReference type="ARBA" id="ARBA00022705"/>
    </source>
</evidence>
<dbReference type="EC" id="2.7.7.7" evidence="8"/>
<feature type="region of interest" description="Disordered" evidence="9">
    <location>
        <begin position="1444"/>
        <end position="1548"/>
    </location>
</feature>
<accession>A0A175YDE1</accession>
<keyword evidence="5 8" id="KW-0239">DNA-directed DNA polymerase</keyword>
<feature type="compositionally biased region" description="Polar residues" evidence="9">
    <location>
        <begin position="1163"/>
        <end position="1178"/>
    </location>
</feature>
<dbReference type="SUPFAM" id="SSF56672">
    <property type="entry name" value="DNA/RNA polymerases"/>
    <property type="match status" value="1"/>
</dbReference>
<feature type="compositionally biased region" description="Polar residues" evidence="9">
    <location>
        <begin position="986"/>
        <end position="998"/>
    </location>
</feature>
<evidence type="ECO:0000256" key="8">
    <source>
        <dbReference type="RuleBase" id="RU000442"/>
    </source>
</evidence>
<feature type="compositionally biased region" description="Low complexity" evidence="9">
    <location>
        <begin position="962"/>
        <end position="978"/>
    </location>
</feature>
<feature type="compositionally biased region" description="Polar residues" evidence="9">
    <location>
        <begin position="1465"/>
        <end position="1475"/>
    </location>
</feature>
<dbReference type="InterPro" id="IPR023211">
    <property type="entry name" value="DNA_pol_palm_dom_sf"/>
</dbReference>
<geneLocation type="mitochondrion" evidence="11"/>
<dbReference type="Proteomes" id="UP000077755">
    <property type="component" value="Mitochondrion MT"/>
</dbReference>
<keyword evidence="10" id="KW-0472">Membrane</keyword>
<feature type="transmembrane region" description="Helical" evidence="10">
    <location>
        <begin position="78"/>
        <end position="99"/>
    </location>
</feature>
<dbReference type="PRINTS" id="PR00106">
    <property type="entry name" value="DNAPOLB"/>
</dbReference>
<feature type="compositionally biased region" description="Polar residues" evidence="9">
    <location>
        <begin position="1234"/>
        <end position="1245"/>
    </location>
</feature>
<keyword evidence="6 8" id="KW-0238">DNA-binding</keyword>
<dbReference type="InterPro" id="IPR017964">
    <property type="entry name" value="DNA-dir_DNA_pol_B_CS"/>
</dbReference>
<dbReference type="PROSITE" id="PS00116">
    <property type="entry name" value="DNA_POLYMERASE_B"/>
    <property type="match status" value="1"/>
</dbReference>
<dbReference type="GO" id="GO:0003677">
    <property type="term" value="F:DNA binding"/>
    <property type="evidence" value="ECO:0007669"/>
    <property type="project" value="UniProtKB-KW"/>
</dbReference>
<dbReference type="Gene3D" id="3.30.420.10">
    <property type="entry name" value="Ribonuclease H-like superfamily/Ribonuclease H"/>
    <property type="match status" value="1"/>
</dbReference>
<feature type="compositionally biased region" description="Low complexity" evidence="9">
    <location>
        <begin position="1105"/>
        <end position="1122"/>
    </location>
</feature>
<dbReference type="InterPro" id="IPR006172">
    <property type="entry name" value="DNA-dir_DNA_pol_B"/>
</dbReference>
<proteinExistence type="inferred from homology"/>
<dbReference type="GeneID" id="88614215"/>
<gene>
    <name evidence="11" type="primary">Dpo</name>
    <name evidence="11" type="ORF">DCAR_0M036252</name>
</gene>
<dbReference type="GO" id="GO:0006260">
    <property type="term" value="P:DNA replication"/>
    <property type="evidence" value="ECO:0007669"/>
    <property type="project" value="UniProtKB-KW"/>
</dbReference>
<feature type="compositionally biased region" description="Low complexity" evidence="9">
    <location>
        <begin position="1080"/>
        <end position="1093"/>
    </location>
</feature>
<dbReference type="InterPro" id="IPR043502">
    <property type="entry name" value="DNA/RNA_pol_sf"/>
</dbReference>
<evidence type="ECO:0000256" key="9">
    <source>
        <dbReference type="SAM" id="MobiDB-lite"/>
    </source>
</evidence>
<name>A0A175YDE1_DAUCS</name>
<evidence type="ECO:0000256" key="3">
    <source>
        <dbReference type="ARBA" id="ARBA00022695"/>
    </source>
</evidence>
<evidence type="ECO:0000256" key="1">
    <source>
        <dbReference type="ARBA" id="ARBA00005755"/>
    </source>
</evidence>
<dbReference type="PANTHER" id="PTHR33568">
    <property type="entry name" value="DNA POLYMERASE"/>
    <property type="match status" value="1"/>
</dbReference>
<feature type="compositionally biased region" description="Basic and acidic residues" evidence="9">
    <location>
        <begin position="1205"/>
        <end position="1220"/>
    </location>
</feature>
<keyword evidence="4 8" id="KW-0235">DNA replication</keyword>
<feature type="compositionally biased region" description="Low complexity" evidence="9">
    <location>
        <begin position="1047"/>
        <end position="1060"/>
    </location>
</feature>
<dbReference type="SMART" id="SM00486">
    <property type="entry name" value="POLBc"/>
    <property type="match status" value="1"/>
</dbReference>
<feature type="compositionally biased region" description="Low complexity" evidence="9">
    <location>
        <begin position="1221"/>
        <end position="1233"/>
    </location>
</feature>
<dbReference type="KEGG" id="dcr:88614215"/>
<dbReference type="InterPro" id="IPR004868">
    <property type="entry name" value="DNA-dir_DNA_pol_B_mt/vir"/>
</dbReference>
<evidence type="ECO:0000256" key="5">
    <source>
        <dbReference type="ARBA" id="ARBA00022932"/>
    </source>
</evidence>
<dbReference type="SUPFAM" id="SSF53098">
    <property type="entry name" value="Ribonuclease H-like"/>
    <property type="match status" value="1"/>
</dbReference>
<evidence type="ECO:0000256" key="2">
    <source>
        <dbReference type="ARBA" id="ARBA00022679"/>
    </source>
</evidence>
<keyword evidence="3 8" id="KW-0548">Nucleotidyltransferase</keyword>
<feature type="compositionally biased region" description="Low complexity" evidence="9">
    <location>
        <begin position="1133"/>
        <end position="1150"/>
    </location>
</feature>
<feature type="compositionally biased region" description="Basic and acidic residues" evidence="9">
    <location>
        <begin position="1007"/>
        <end position="1018"/>
    </location>
</feature>
<dbReference type="EMBL" id="CP093352">
    <property type="protein sequence ID" value="WOH16692.1"/>
    <property type="molecule type" value="Genomic_DNA"/>
</dbReference>
<evidence type="ECO:0000256" key="7">
    <source>
        <dbReference type="ARBA" id="ARBA00049244"/>
    </source>
</evidence>
<dbReference type="GO" id="GO:0003887">
    <property type="term" value="F:DNA-directed DNA polymerase activity"/>
    <property type="evidence" value="ECO:0007669"/>
    <property type="project" value="UniProtKB-KW"/>
</dbReference>
<dbReference type="Gramene" id="KZM81320">
    <property type="protein sequence ID" value="KZM81320"/>
    <property type="gene ID" value="DCAR_032462"/>
</dbReference>
<dbReference type="InterPro" id="IPR012337">
    <property type="entry name" value="RNaseH-like_sf"/>
</dbReference>
<protein>
    <recommendedName>
        <fullName evidence="8">DNA polymerase</fullName>
        <ecNumber evidence="8">2.7.7.7</ecNumber>
    </recommendedName>
</protein>
<feature type="compositionally biased region" description="Low complexity" evidence="9">
    <location>
        <begin position="1483"/>
        <end position="1504"/>
    </location>
</feature>
<keyword evidence="2 8" id="KW-0808">Transferase</keyword>
<comment type="catalytic activity">
    <reaction evidence="7 8">
        <text>DNA(n) + a 2'-deoxyribonucleoside 5'-triphosphate = DNA(n+1) + diphosphate</text>
        <dbReference type="Rhea" id="RHEA:22508"/>
        <dbReference type="Rhea" id="RHEA-COMP:17339"/>
        <dbReference type="Rhea" id="RHEA-COMP:17340"/>
        <dbReference type="ChEBI" id="CHEBI:33019"/>
        <dbReference type="ChEBI" id="CHEBI:61560"/>
        <dbReference type="ChEBI" id="CHEBI:173112"/>
        <dbReference type="EC" id="2.7.7.7"/>
    </reaction>
</comment>
<feature type="compositionally biased region" description="Basic and acidic residues" evidence="9">
    <location>
        <begin position="1094"/>
        <end position="1104"/>
    </location>
</feature>
<keyword evidence="11" id="KW-0496">Mitochondrion</keyword>
<keyword evidence="10" id="KW-1133">Transmembrane helix</keyword>
<dbReference type="Pfam" id="PF03175">
    <property type="entry name" value="DNA_pol_B_2"/>
    <property type="match status" value="1"/>
</dbReference>
<sequence>MRLMSESGNLSKKSFPIDIVYSISMLVKKGAYKRVHTTRSYTSRYFDSDLFYTRIRHTTYASPHPFLIQAAHDIDPGFTVLEIVLIIIAIFDLLIRYVFSSVKGYSKFLITLTLIDKDGKDITYTICDAIPLTPLDGSAFLPYKDIFSYIYRAVIQVFETYKGAIISKIALRIFLTGQNLEKHLSKDEIIKILDTLLEDLSHDDDGYNSDWDGSENGNHVGNKNESKKSLGLLSLVLNDKRDVKPPVAKPISNKKRTYNSNISQIISSNPNPKGVTPFMVADIETILHKDDTGMEVQTPYAVGLLVVLPEKEVDKADIMTFYSEDLLYKAIYSSFKDRSEKILYEMVKRIDVVATTQYKTAKSIYFHNLSRFDGIILLKHLICHHPYYSIQPLIRNHRIYEIKVYKKMQQEVNEKMVDKKGVLLFSFKDSLNLLPGKLATLAQSLCPDLGAKYDFDHEQLKTVEDISLREEELREYLKQDVLLLGGVLKKAQEIILNIYNVNINTVLTISSLAMRIFRIQYYDASSFPIHIPNVNEDQFIRKGYYGGHVDVYKPRGENLYYYDVNSLYPYVMQEYPMPAGKPYWNGDLRKKDLDTLYGFIEAYVKCPDSIKKPFLPYREKVNGSLIFPTGYFVGVYYSEELKYARDLGYTIYPLRGYLFKKTESPFKTFVNDLYNSRLEAKKDGNEGMSYVYKILMNSLYGRFGINPKMTITEICNQDCYNQLVRKDTFINGDKLYEDTYVANLKKDLSTDSWDPPKNAAVQLAAAITACARIHMYPYIAREDCYYTDTDSIVLGNPLSDDMVSSSVLGKLKLEDQIAWGLFLAPKTYCYTTIDGKDVLKHKGAAKHFVDIDWYENQYANRKNEKSVPYSTPFGVDWNQLRIVKKTSHLAMNVDIGTKRKVVYSENNVWLETTPFKVENLKDCSNQDLRYIIKKIQHEKDKEDETTNTSSTTPTDGKKETESSNVDDSTSSPTSSSTTIDDRTSTNAPYSTVENPRSGNDSDEDGYASDRNERSDSRSGNDSNNHNSNERSGGNNVDERSDSRSGYGSSHESNDNSNSSGSDEDGDNKDEILPDKEDETTNTSEKSSSTTPTDGNKETEARTVRSDGNGSYYDSTSYSTVDTQHTDDHDSEPENSSPGNDSNNNNDNSSGNGKGWSLEKEYDNNSGSDNKSCTPPENHSSSDSDNNNNRTSSPTTTNSSSGWDALVKEMKREKEQKERDTTSSTSSTCEPTSTYAPTANDYTTARNVDDYSQRDTIGENELIEHYVIRMENKDRVKEIWDRKARAEEMLSKLNSDNVYNPRTRNYWKDEIRCVNRAYAIFKTQKDIREGKTTVEDITLSNWYAGDYSADIPYPYDPDVKILLDKFKDKEKAQHVWLWKERTHMELKREAEKGDNADQRLLMLYKYRIACVKVAYSKYMDSQQMDGDERLESLADFLPSNDSYDYESNGSYYDSYDVESNGKNDDSSLTTSVNDTTTSEDRVTNDYTTSSSNDSYYDSSSSIDISAQELDRSSDKTDDHTQEQRDNAHLSEPFKRDKEVEHLEKNQDDP</sequence>
<dbReference type="Gene3D" id="1.10.287.690">
    <property type="entry name" value="Helix hairpin bin"/>
    <property type="match status" value="1"/>
</dbReference>
<evidence type="ECO:0000256" key="10">
    <source>
        <dbReference type="SAM" id="Phobius"/>
    </source>
</evidence>
<dbReference type="Gene3D" id="3.90.1600.10">
    <property type="entry name" value="Palm domain of DNA polymerase"/>
    <property type="match status" value="2"/>
</dbReference>
<reference evidence="11" key="2">
    <citation type="submission" date="2022-03" db="EMBL/GenBank/DDBJ databases">
        <title>Draft title - Genomic analysis of global carrot germplasm unveils the trajectory of domestication and the origin of high carotenoid orange carrot.</title>
        <authorList>
            <person name="Iorizzo M."/>
            <person name="Ellison S."/>
            <person name="Senalik D."/>
            <person name="Macko-Podgorni A."/>
            <person name="Grzebelus D."/>
            <person name="Bostan H."/>
            <person name="Rolling W."/>
            <person name="Curaba J."/>
            <person name="Simon P."/>
        </authorList>
    </citation>
    <scope>NUCLEOTIDE SEQUENCE</scope>
    <source>
        <tissue evidence="11">Leaf</tissue>
    </source>
</reference>
<feature type="compositionally biased region" description="Low complexity" evidence="9">
    <location>
        <begin position="1019"/>
        <end position="1031"/>
    </location>
</feature>
<feature type="compositionally biased region" description="Basic and acidic residues" evidence="9">
    <location>
        <begin position="1507"/>
        <end position="1548"/>
    </location>
</feature>
<dbReference type="PANTHER" id="PTHR33568:SF3">
    <property type="entry name" value="DNA-DIRECTED DNA POLYMERASE"/>
    <property type="match status" value="1"/>
</dbReference>